<organism evidence="1 2">
    <name type="scientific">Ricinus communis</name>
    <name type="common">Castor bean</name>
    <dbReference type="NCBI Taxonomy" id="3988"/>
    <lineage>
        <taxon>Eukaryota</taxon>
        <taxon>Viridiplantae</taxon>
        <taxon>Streptophyta</taxon>
        <taxon>Embryophyta</taxon>
        <taxon>Tracheophyta</taxon>
        <taxon>Spermatophyta</taxon>
        <taxon>Magnoliopsida</taxon>
        <taxon>eudicotyledons</taxon>
        <taxon>Gunneridae</taxon>
        <taxon>Pentapetalae</taxon>
        <taxon>rosids</taxon>
        <taxon>fabids</taxon>
        <taxon>Malpighiales</taxon>
        <taxon>Euphorbiaceae</taxon>
        <taxon>Acalyphoideae</taxon>
        <taxon>Acalypheae</taxon>
        <taxon>Ricinus</taxon>
    </lineage>
</organism>
<name>B9S5P7_RICCO</name>
<evidence type="ECO:0000313" key="2">
    <source>
        <dbReference type="Proteomes" id="UP000008311"/>
    </source>
</evidence>
<dbReference type="EMBL" id="EQ973875">
    <property type="protein sequence ID" value="EEF41090.1"/>
    <property type="molecule type" value="Genomic_DNA"/>
</dbReference>
<sequence>MGPTSNPSIDHPCTICEPEVPQLEINPPPGQVSLLEHHHHLRLPSQPTDLKG</sequence>
<proteinExistence type="predicted"/>
<protein>
    <submittedName>
        <fullName evidence="1">Uncharacterized protein</fullName>
    </submittedName>
</protein>
<dbReference type="InParanoid" id="B9S5P7"/>
<accession>B9S5P7</accession>
<dbReference type="AlphaFoldDB" id="B9S5P7"/>
<feature type="non-terminal residue" evidence="1">
    <location>
        <position position="52"/>
    </location>
</feature>
<dbReference type="Proteomes" id="UP000008311">
    <property type="component" value="Unassembled WGS sequence"/>
</dbReference>
<keyword evidence="2" id="KW-1185">Reference proteome</keyword>
<evidence type="ECO:0000313" key="1">
    <source>
        <dbReference type="EMBL" id="EEF41090.1"/>
    </source>
</evidence>
<reference evidence="2" key="1">
    <citation type="journal article" date="2010" name="Nat. Biotechnol.">
        <title>Draft genome sequence of the oilseed species Ricinus communis.</title>
        <authorList>
            <person name="Chan A.P."/>
            <person name="Crabtree J."/>
            <person name="Zhao Q."/>
            <person name="Lorenzi H."/>
            <person name="Orvis J."/>
            <person name="Puiu D."/>
            <person name="Melake-Berhan A."/>
            <person name="Jones K.M."/>
            <person name="Redman J."/>
            <person name="Chen G."/>
            <person name="Cahoon E.B."/>
            <person name="Gedil M."/>
            <person name="Stanke M."/>
            <person name="Haas B.J."/>
            <person name="Wortman J.R."/>
            <person name="Fraser-Liggett C.M."/>
            <person name="Ravel J."/>
            <person name="Rabinowicz P.D."/>
        </authorList>
    </citation>
    <scope>NUCLEOTIDE SEQUENCE [LARGE SCALE GENOMIC DNA]</scope>
    <source>
        <strain evidence="2">cv. Hale</strain>
    </source>
</reference>
<gene>
    <name evidence="1" type="ORF">RCOM_0757310</name>
</gene>